<name>A0ABW4KMC5_9BACI</name>
<evidence type="ECO:0000313" key="2">
    <source>
        <dbReference type="Proteomes" id="UP001597301"/>
    </source>
</evidence>
<evidence type="ECO:0000313" key="1">
    <source>
        <dbReference type="EMBL" id="MFD1707368.1"/>
    </source>
</evidence>
<proteinExistence type="predicted"/>
<protein>
    <submittedName>
        <fullName evidence="1">Uncharacterized protein</fullName>
    </submittedName>
</protein>
<comment type="caution">
    <text evidence="1">The sequence shown here is derived from an EMBL/GenBank/DDBJ whole genome shotgun (WGS) entry which is preliminary data.</text>
</comment>
<sequence length="68" mass="7996">MKTFLSGFRLTALKAHYPELEKGERNPYTEIGNPYVKDIEIKIEDEVEHVKEILEFLQQQGNDVSEMR</sequence>
<dbReference type="RefSeq" id="WP_380774089.1">
    <property type="nucleotide sequence ID" value="NZ_JBHUEO010000031.1"/>
</dbReference>
<gene>
    <name evidence="1" type="ORF">ACFSCZ_11570</name>
</gene>
<organism evidence="1 2">
    <name type="scientific">Siminovitchia sediminis</name>
    <dbReference type="NCBI Taxonomy" id="1274353"/>
    <lineage>
        <taxon>Bacteria</taxon>
        <taxon>Bacillati</taxon>
        <taxon>Bacillota</taxon>
        <taxon>Bacilli</taxon>
        <taxon>Bacillales</taxon>
        <taxon>Bacillaceae</taxon>
        <taxon>Siminovitchia</taxon>
    </lineage>
</organism>
<dbReference type="EMBL" id="JBHUEO010000031">
    <property type="protein sequence ID" value="MFD1707368.1"/>
    <property type="molecule type" value="Genomic_DNA"/>
</dbReference>
<dbReference type="Proteomes" id="UP001597301">
    <property type="component" value="Unassembled WGS sequence"/>
</dbReference>
<accession>A0ABW4KMC5</accession>
<reference evidence="2" key="1">
    <citation type="journal article" date="2019" name="Int. J. Syst. Evol. Microbiol.">
        <title>The Global Catalogue of Microorganisms (GCM) 10K type strain sequencing project: providing services to taxonomists for standard genome sequencing and annotation.</title>
        <authorList>
            <consortium name="The Broad Institute Genomics Platform"/>
            <consortium name="The Broad Institute Genome Sequencing Center for Infectious Disease"/>
            <person name="Wu L."/>
            <person name="Ma J."/>
        </authorList>
    </citation>
    <scope>NUCLEOTIDE SEQUENCE [LARGE SCALE GENOMIC DNA]</scope>
    <source>
        <strain evidence="2">CGMCC 1.12295</strain>
    </source>
</reference>
<keyword evidence="2" id="KW-1185">Reference proteome</keyword>